<accession>A0ACC2WVC6</accession>
<comment type="caution">
    <text evidence="1">The sequence shown here is derived from an EMBL/GenBank/DDBJ whole genome shotgun (WGS) entry which is preliminary data.</text>
</comment>
<name>A0ACC2WVC6_9TREE</name>
<reference evidence="1" key="1">
    <citation type="submission" date="2023-04" db="EMBL/GenBank/DDBJ databases">
        <title>Draft Genome sequencing of Naganishia species isolated from polar environments using Oxford Nanopore Technology.</title>
        <authorList>
            <person name="Leo P."/>
            <person name="Venkateswaran K."/>
        </authorList>
    </citation>
    <scope>NUCLEOTIDE SEQUENCE</scope>
    <source>
        <strain evidence="1">MNA-CCFEE 5425</strain>
    </source>
</reference>
<sequence>MSVFCDPQTVASSPHRPLPLDPIPQTLQELIQQKERWSPTPISYFNDHFNRNASHSPSPSPAKRRRIGNDISQCDTRTVSQGVLGETSHSGGRREDTSDRWGLDEEVTSISFENQVSSRPDHADDNVGRELEQSTSLETGNDGTRTTTTATTVDWLSNETTEMFVDNLNLSVPAIEGANSSTSESHHLFEPALAADQYNVEPMVVKKDVTASAIPPHVPTRRQAVPLSPKQINIPEIRTSRSLLREPDVDKRYRSLGGENANTQEPSATKLLQRTLLPAAKPKGSVVPDVFCSPMDTQADMKPIVASNARKLQKTVSTSTVKATFIKPALPAYGSLRGPANALDSQISGQDIRSSSKKAPNMLSAKPSVFYDAPAEGARSLKRAASTSLMDTALSAAGDRESILSLRKKRRIDGSVTAADYVSEKEGGEGRKERVRQDPITISKQQPQKNLERAQLEDYKRSYTKAFPSFIFLFEIDADKAHVRELKEKIKRLGGATEEFLSKKITHYITAKDIGPTTAVGPSAQKPANTAAPFAAVNTNLANRRSLSSRVNGEARSLLKIAPGVAGSKESLLSPYKSPGLLENKGMSSVALQAQSLGIKVWSLSKLARVLSMLIDPESVASGKNQKDTDLSTLLEDERLHGTRERDAMAKRSDWHYFQETSNFLLVEDATGENRPLMYKVYDKPTPVQTPAWPVLYSSFLKPSRDVLNRSSTVRPDQLRDRAISLWVKRESYGDEKPPPLKSSSTLFDNAILTKKPVTRSVSLNHVPLSDTARYHREDSIMPYAAASGNSVVLTSNIASTTSQRHNHSADFSTHGIPDYGKDKRIVQMNKRVQLLKGKASGQLAEKKQLEARKVLAEQNMTYGDELAQGVDPMEGESSFVEEGPSSRRSRQDSSSAGGTIRTSFPRAASSLDVFGDGNAHRSMDELIREKVMKILDESRRPSDLSMSQIRAMKLASKRKGEIERFDVEAPPKAGYCENCRAKYESFEEHCQSRRHRKFAEAVENFASLDQLLHAIRRPEPDAEYTDYNTLSPPVCPLEAFRSGDGVVEEVSEEDWVVLKAYYQRKLSMQHTEAKRGIESEEKSSP</sequence>
<dbReference type="Proteomes" id="UP001243375">
    <property type="component" value="Unassembled WGS sequence"/>
</dbReference>
<proteinExistence type="predicted"/>
<evidence type="ECO:0000313" key="1">
    <source>
        <dbReference type="EMBL" id="KAJ9115069.1"/>
    </source>
</evidence>
<evidence type="ECO:0000313" key="2">
    <source>
        <dbReference type="Proteomes" id="UP001243375"/>
    </source>
</evidence>
<organism evidence="1 2">
    <name type="scientific">Naganishia vaughanmartiniae</name>
    <dbReference type="NCBI Taxonomy" id="1424756"/>
    <lineage>
        <taxon>Eukaryota</taxon>
        <taxon>Fungi</taxon>
        <taxon>Dikarya</taxon>
        <taxon>Basidiomycota</taxon>
        <taxon>Agaricomycotina</taxon>
        <taxon>Tremellomycetes</taxon>
        <taxon>Filobasidiales</taxon>
        <taxon>Filobasidiaceae</taxon>
        <taxon>Naganishia</taxon>
    </lineage>
</organism>
<protein>
    <submittedName>
        <fullName evidence="1">Uncharacterized protein</fullName>
    </submittedName>
</protein>
<keyword evidence="2" id="KW-1185">Reference proteome</keyword>
<gene>
    <name evidence="1" type="ORF">QFC22_005397</name>
</gene>
<dbReference type="EMBL" id="JASBWU010000017">
    <property type="protein sequence ID" value="KAJ9115069.1"/>
    <property type="molecule type" value="Genomic_DNA"/>
</dbReference>